<comment type="caution">
    <text evidence="2">The sequence shown here is derived from an EMBL/GenBank/DDBJ whole genome shotgun (WGS) entry which is preliminary data.</text>
</comment>
<sequence>MANLHRLMGFKLSFWVMIVVMIVLIFFPWQSLSSSALPGLEIKADNRLNFRRVRCRLPFFGRCFLMWFTCPLACPTSCFVDCNLCRPVCSCNYPGAVCQDPRFVGGDGNTFFFHGQKDRNFCLVSDPNFHINAHFIGKRNPSLKRDFTWVQSIGIVFGSHNLLVGAKRASTWDDRVDHLNVILDGAPVSLPAKEGYTWRSLAAASSPALSISRTGETNGLTVEVENNFRITMTVVPITAEESRVHGYNITDDDRFAHLELGFKFYNLTDFVDGVLGQTYRKNYVSKARADAVMPVMGGANKYATSSIFATDCLVSRFGQPLPATSNGHGLESLLCKSGIEGSGMVCRK</sequence>
<keyword evidence="3" id="KW-1185">Reference proteome</keyword>
<evidence type="ECO:0000313" key="3">
    <source>
        <dbReference type="Proteomes" id="UP001634007"/>
    </source>
</evidence>
<keyword evidence="1" id="KW-0472">Membrane</keyword>
<dbReference type="EMBL" id="JBJKBG010000007">
    <property type="protein sequence ID" value="KAL3731922.1"/>
    <property type="molecule type" value="Genomic_DNA"/>
</dbReference>
<keyword evidence="1" id="KW-1133">Transmembrane helix</keyword>
<gene>
    <name evidence="2" type="ORF">ACJRO7_028739</name>
</gene>
<proteinExistence type="predicted"/>
<name>A0ABD3JZ82_EUCGL</name>
<reference evidence="2 3" key="1">
    <citation type="submission" date="2024-11" db="EMBL/GenBank/DDBJ databases">
        <title>Chromosome-level genome assembly of Eucalyptus globulus Labill. provides insights into its genome evolution.</title>
        <authorList>
            <person name="Li X."/>
        </authorList>
    </citation>
    <scope>NUCLEOTIDE SEQUENCE [LARGE SCALE GENOMIC DNA]</scope>
    <source>
        <strain evidence="2">CL2024</strain>
        <tissue evidence="2">Fresh tender leaves</tissue>
    </source>
</reference>
<dbReference type="PANTHER" id="PTHR31656">
    <property type="entry name" value="ROOT CAP DOMAIN-CONTAINING PROTEIN"/>
    <property type="match status" value="1"/>
</dbReference>
<evidence type="ECO:0000256" key="1">
    <source>
        <dbReference type="SAM" id="Phobius"/>
    </source>
</evidence>
<dbReference type="Proteomes" id="UP001634007">
    <property type="component" value="Unassembled WGS sequence"/>
</dbReference>
<evidence type="ECO:0000313" key="2">
    <source>
        <dbReference type="EMBL" id="KAL3731922.1"/>
    </source>
</evidence>
<accession>A0ABD3JZ82</accession>
<keyword evidence="1" id="KW-0812">Transmembrane</keyword>
<feature type="transmembrane region" description="Helical" evidence="1">
    <location>
        <begin position="12"/>
        <end position="29"/>
    </location>
</feature>
<dbReference type="InterPro" id="IPR009646">
    <property type="entry name" value="Root_cap"/>
</dbReference>
<dbReference type="Pfam" id="PF06830">
    <property type="entry name" value="Root_cap"/>
    <property type="match status" value="1"/>
</dbReference>
<organism evidence="2 3">
    <name type="scientific">Eucalyptus globulus</name>
    <name type="common">Tasmanian blue gum</name>
    <dbReference type="NCBI Taxonomy" id="34317"/>
    <lineage>
        <taxon>Eukaryota</taxon>
        <taxon>Viridiplantae</taxon>
        <taxon>Streptophyta</taxon>
        <taxon>Embryophyta</taxon>
        <taxon>Tracheophyta</taxon>
        <taxon>Spermatophyta</taxon>
        <taxon>Magnoliopsida</taxon>
        <taxon>eudicotyledons</taxon>
        <taxon>Gunneridae</taxon>
        <taxon>Pentapetalae</taxon>
        <taxon>rosids</taxon>
        <taxon>malvids</taxon>
        <taxon>Myrtales</taxon>
        <taxon>Myrtaceae</taxon>
        <taxon>Myrtoideae</taxon>
        <taxon>Eucalypteae</taxon>
        <taxon>Eucalyptus</taxon>
    </lineage>
</organism>
<dbReference type="AlphaFoldDB" id="A0ABD3JZ82"/>
<protein>
    <submittedName>
        <fullName evidence="2">Uncharacterized protein</fullName>
    </submittedName>
</protein>